<evidence type="ECO:0000256" key="10">
    <source>
        <dbReference type="ARBA" id="ARBA00022917"/>
    </source>
</evidence>
<sequence length="641" mass="73931">MKVKLVDLNKVVEVDHNITVFDIYSTYGKELLPDALLSLINGELKDLSAKPDEGDTISLVYAGKEALEPLRHSVSHIMAQAVRRLFPESQYTIGPAIEDGFYYDFHLPRPLAPEDLPVISEEMDKIVKENLVIVAEKVSKDEAMNLFASLGQNYKVELIAEIEDEWVTLYRQGEYVDLCRGPHMPSTGKSGSFQLISIAGAYFKGDEKRPMLQRIYGTAFFTREELDGFLKQREEALKRDHRKLGKELEFFSIEDEIGAGLVLWHPKGAMIRKIIEDFWRDEHLKRGYGFVFSPHIGRESLWQTSGHLSFYSEYMYSPMEVDEQKYLIKPMNCPFAMVAYKSKTRSYKDLPLRWAELGTVYRNERSGVLHGLLRVRGFTQDDAHIFCRPDQLKDEIKNAIELAQYILETFGFHEYSIEFSVRDLENKSKYVGEEKAWEMAGEAIEQSMKELGLNYKVIEGEAKFYGPAIDIKIKDAIGRLWQCTTIQVDFNLPQRFNIIYMGPDGKEYQPVMVHRAILGSFERFFGTLIEHYSGAFPLWLSPVQVKILPVKPDISEYAENISRELKKNKIRVEVDNREEALSAKIKTAQHEQVPYMLILGKREQEVNLIAVRERRKGDLGAMDLLKFIELVKEELPSFLKE</sequence>
<evidence type="ECO:0000256" key="7">
    <source>
        <dbReference type="ARBA" id="ARBA00022833"/>
    </source>
</evidence>
<dbReference type="GO" id="GO:0005524">
    <property type="term" value="F:ATP binding"/>
    <property type="evidence" value="ECO:0007669"/>
    <property type="project" value="UniProtKB-UniRule"/>
</dbReference>
<dbReference type="Pfam" id="PF03129">
    <property type="entry name" value="HGTP_anticodon"/>
    <property type="match status" value="1"/>
</dbReference>
<comment type="subcellular location">
    <subcellularLocation>
        <location evidence="13">Cytoplasm</location>
    </subcellularLocation>
</comment>
<comment type="cofactor">
    <cofactor evidence="13">
        <name>Zn(2+)</name>
        <dbReference type="ChEBI" id="CHEBI:29105"/>
    </cofactor>
    <text evidence="13">Binds 1 zinc ion per subunit.</text>
</comment>
<keyword evidence="6 13" id="KW-0547">Nucleotide-binding</keyword>
<feature type="binding site" evidence="13">
    <location>
        <position position="514"/>
    </location>
    <ligand>
        <name>Zn(2+)</name>
        <dbReference type="ChEBI" id="CHEBI:29105"/>
        <note>catalytic</note>
    </ligand>
</feature>
<feature type="domain" description="TGS" evidence="15">
    <location>
        <begin position="1"/>
        <end position="61"/>
    </location>
</feature>
<comment type="caution">
    <text evidence="13">Lacks conserved residue(s) required for the propagation of feature annotation.</text>
</comment>
<accession>A0A9E2BI71</accession>
<dbReference type="InterPro" id="IPR002314">
    <property type="entry name" value="aa-tRNA-synt_IIb"/>
</dbReference>
<evidence type="ECO:0000256" key="5">
    <source>
        <dbReference type="ARBA" id="ARBA00022723"/>
    </source>
</evidence>
<dbReference type="InterPro" id="IPR045864">
    <property type="entry name" value="aa-tRNA-synth_II/BPL/LPL"/>
</dbReference>
<dbReference type="Pfam" id="PF07973">
    <property type="entry name" value="tRNA_SAD"/>
    <property type="match status" value="1"/>
</dbReference>
<dbReference type="NCBIfam" id="TIGR00418">
    <property type="entry name" value="thrS"/>
    <property type="match status" value="1"/>
</dbReference>
<evidence type="ECO:0000313" key="17">
    <source>
        <dbReference type="Proteomes" id="UP000811545"/>
    </source>
</evidence>
<dbReference type="PANTHER" id="PTHR11451:SF44">
    <property type="entry name" value="THREONINE--TRNA LIGASE, CHLOROPLASTIC_MITOCHONDRIAL 2"/>
    <property type="match status" value="1"/>
</dbReference>
<dbReference type="InterPro" id="IPR004154">
    <property type="entry name" value="Anticodon-bd"/>
</dbReference>
<dbReference type="GO" id="GO:0006435">
    <property type="term" value="P:threonyl-tRNA aminoacylation"/>
    <property type="evidence" value="ECO:0007669"/>
    <property type="project" value="UniProtKB-UniRule"/>
</dbReference>
<dbReference type="InterPro" id="IPR047246">
    <property type="entry name" value="ThrRS_anticodon"/>
</dbReference>
<dbReference type="FunFam" id="3.40.50.800:FF:000001">
    <property type="entry name" value="Threonine--tRNA ligase"/>
    <property type="match status" value="1"/>
</dbReference>
<feature type="binding site" evidence="13">
    <location>
        <position position="384"/>
    </location>
    <ligand>
        <name>Zn(2+)</name>
        <dbReference type="ChEBI" id="CHEBI:29105"/>
        <note>catalytic</note>
    </ligand>
</feature>
<dbReference type="Gene3D" id="3.30.930.10">
    <property type="entry name" value="Bira Bifunctional Protein, Domain 2"/>
    <property type="match status" value="1"/>
</dbReference>
<evidence type="ECO:0000259" key="14">
    <source>
        <dbReference type="PROSITE" id="PS50862"/>
    </source>
</evidence>
<dbReference type="SUPFAM" id="SSF55681">
    <property type="entry name" value="Class II aaRS and biotin synthetases"/>
    <property type="match status" value="1"/>
</dbReference>
<dbReference type="GO" id="GO:0004829">
    <property type="term" value="F:threonine-tRNA ligase activity"/>
    <property type="evidence" value="ECO:0007669"/>
    <property type="project" value="UniProtKB-UniRule"/>
</dbReference>
<evidence type="ECO:0000256" key="11">
    <source>
        <dbReference type="ARBA" id="ARBA00023146"/>
    </source>
</evidence>
<dbReference type="AlphaFoldDB" id="A0A9E2BI71"/>
<dbReference type="SMART" id="SM00863">
    <property type="entry name" value="tRNA_SAD"/>
    <property type="match status" value="1"/>
</dbReference>
<proteinExistence type="inferred from homology"/>
<name>A0A9E2BI71_PSYF1</name>
<evidence type="ECO:0000256" key="2">
    <source>
        <dbReference type="ARBA" id="ARBA00022490"/>
    </source>
</evidence>
<evidence type="ECO:0000256" key="6">
    <source>
        <dbReference type="ARBA" id="ARBA00022741"/>
    </source>
</evidence>
<dbReference type="PANTHER" id="PTHR11451">
    <property type="entry name" value="THREONINE-TRNA LIGASE"/>
    <property type="match status" value="1"/>
</dbReference>
<comment type="caution">
    <text evidence="16">The sequence shown here is derived from an EMBL/GenBank/DDBJ whole genome shotgun (WGS) entry which is preliminary data.</text>
</comment>
<keyword evidence="11 13" id="KW-0030">Aminoacyl-tRNA synthetase</keyword>
<keyword evidence="4 13" id="KW-0436">Ligase</keyword>
<keyword evidence="10 13" id="KW-0648">Protein biosynthesis</keyword>
<dbReference type="GO" id="GO:0000049">
    <property type="term" value="F:tRNA binding"/>
    <property type="evidence" value="ECO:0007669"/>
    <property type="project" value="UniProtKB-KW"/>
</dbReference>
<evidence type="ECO:0000313" key="16">
    <source>
        <dbReference type="EMBL" id="MBT9145519.1"/>
    </source>
</evidence>
<organism evidence="16 17">
    <name type="scientific">Psychracetigena formicireducens</name>
    <dbReference type="NCBI Taxonomy" id="2986056"/>
    <lineage>
        <taxon>Bacteria</taxon>
        <taxon>Bacillati</taxon>
        <taxon>Candidatus Lithacetigenota</taxon>
        <taxon>Candidatus Psychracetigena</taxon>
    </lineage>
</organism>
<dbReference type="InterPro" id="IPR006195">
    <property type="entry name" value="aa-tRNA-synth_II"/>
</dbReference>
<evidence type="ECO:0000256" key="4">
    <source>
        <dbReference type="ARBA" id="ARBA00022598"/>
    </source>
</evidence>
<keyword evidence="3 13" id="KW-0820">tRNA-binding</keyword>
<keyword evidence="8 13" id="KW-0067">ATP-binding</keyword>
<feature type="binding site" evidence="13">
    <location>
        <position position="333"/>
    </location>
    <ligand>
        <name>Zn(2+)</name>
        <dbReference type="ChEBI" id="CHEBI:29105"/>
        <note>catalytic</note>
    </ligand>
</feature>
<dbReference type="SUPFAM" id="SSF55186">
    <property type="entry name" value="ThrRS/AlaRS common domain"/>
    <property type="match status" value="1"/>
</dbReference>
<feature type="domain" description="Aminoacyl-transfer RNA synthetases class-II family profile" evidence="14">
    <location>
        <begin position="240"/>
        <end position="537"/>
    </location>
</feature>
<dbReference type="InterPro" id="IPR033728">
    <property type="entry name" value="ThrRS_core"/>
</dbReference>
<dbReference type="GO" id="GO:0005737">
    <property type="term" value="C:cytoplasm"/>
    <property type="evidence" value="ECO:0007669"/>
    <property type="project" value="UniProtKB-SubCell"/>
</dbReference>
<dbReference type="EMBL" id="QLTW01000106">
    <property type="protein sequence ID" value="MBT9145519.1"/>
    <property type="molecule type" value="Genomic_DNA"/>
</dbReference>
<keyword evidence="5 13" id="KW-0479">Metal-binding</keyword>
<evidence type="ECO:0000259" key="15">
    <source>
        <dbReference type="PROSITE" id="PS51880"/>
    </source>
</evidence>
<evidence type="ECO:0000256" key="8">
    <source>
        <dbReference type="ARBA" id="ARBA00022840"/>
    </source>
</evidence>
<dbReference type="FunFam" id="3.30.54.20:FF:000002">
    <property type="entry name" value="Threonine--tRNA ligase"/>
    <property type="match status" value="1"/>
</dbReference>
<dbReference type="PRINTS" id="PR01047">
    <property type="entry name" value="TRNASYNTHTHR"/>
</dbReference>
<dbReference type="FunFam" id="3.30.930.10:FF:000002">
    <property type="entry name" value="Threonine--tRNA ligase"/>
    <property type="match status" value="1"/>
</dbReference>
<evidence type="ECO:0000256" key="3">
    <source>
        <dbReference type="ARBA" id="ARBA00022555"/>
    </source>
</evidence>
<dbReference type="Proteomes" id="UP000811545">
    <property type="component" value="Unassembled WGS sequence"/>
</dbReference>
<dbReference type="Gene3D" id="3.40.50.800">
    <property type="entry name" value="Anticodon-binding domain"/>
    <property type="match status" value="1"/>
</dbReference>
<dbReference type="Gene3D" id="3.30.980.10">
    <property type="entry name" value="Threonyl-trna Synthetase, Chain A, domain 2"/>
    <property type="match status" value="1"/>
</dbReference>
<dbReference type="HAMAP" id="MF_00184">
    <property type="entry name" value="Thr_tRNA_synth"/>
    <property type="match status" value="1"/>
</dbReference>
<evidence type="ECO:0000256" key="13">
    <source>
        <dbReference type="HAMAP-Rule" id="MF_00184"/>
    </source>
</evidence>
<dbReference type="InterPro" id="IPR002320">
    <property type="entry name" value="Thr-tRNA-ligase_IIa"/>
</dbReference>
<gene>
    <name evidence="13 16" type="primary">thrS</name>
    <name evidence="16" type="ORF">DDT42_01390</name>
</gene>
<dbReference type="Gene3D" id="3.30.54.20">
    <property type="match status" value="1"/>
</dbReference>
<evidence type="ECO:0000256" key="1">
    <source>
        <dbReference type="ARBA" id="ARBA00008226"/>
    </source>
</evidence>
<keyword evidence="7 13" id="KW-0862">Zinc</keyword>
<evidence type="ECO:0000256" key="12">
    <source>
        <dbReference type="ARBA" id="ARBA00049515"/>
    </source>
</evidence>
<comment type="subunit">
    <text evidence="13">Homodimer.</text>
</comment>
<dbReference type="GO" id="GO:0046872">
    <property type="term" value="F:metal ion binding"/>
    <property type="evidence" value="ECO:0007669"/>
    <property type="project" value="UniProtKB-KW"/>
</dbReference>
<dbReference type="Pfam" id="PF00587">
    <property type="entry name" value="tRNA-synt_2b"/>
    <property type="match status" value="1"/>
</dbReference>
<comment type="similarity">
    <text evidence="1 13">Belongs to the class-II aminoacyl-tRNA synthetase family.</text>
</comment>
<keyword evidence="9 13" id="KW-0694">RNA-binding</keyword>
<dbReference type="FunFam" id="3.30.980.10:FF:000005">
    <property type="entry name" value="Threonyl-tRNA synthetase, mitochondrial"/>
    <property type="match status" value="1"/>
</dbReference>
<dbReference type="CDD" id="cd00860">
    <property type="entry name" value="ThrRS_anticodon"/>
    <property type="match status" value="1"/>
</dbReference>
<dbReference type="EC" id="6.1.1.3" evidence="13"/>
<comment type="catalytic activity">
    <reaction evidence="12 13">
        <text>tRNA(Thr) + L-threonine + ATP = L-threonyl-tRNA(Thr) + AMP + diphosphate + H(+)</text>
        <dbReference type="Rhea" id="RHEA:24624"/>
        <dbReference type="Rhea" id="RHEA-COMP:9670"/>
        <dbReference type="Rhea" id="RHEA-COMP:9704"/>
        <dbReference type="ChEBI" id="CHEBI:15378"/>
        <dbReference type="ChEBI" id="CHEBI:30616"/>
        <dbReference type="ChEBI" id="CHEBI:33019"/>
        <dbReference type="ChEBI" id="CHEBI:57926"/>
        <dbReference type="ChEBI" id="CHEBI:78442"/>
        <dbReference type="ChEBI" id="CHEBI:78534"/>
        <dbReference type="ChEBI" id="CHEBI:456215"/>
        <dbReference type="EC" id="6.1.1.3"/>
    </reaction>
</comment>
<dbReference type="InterPro" id="IPR036621">
    <property type="entry name" value="Anticodon-bd_dom_sf"/>
</dbReference>
<dbReference type="SUPFAM" id="SSF52954">
    <property type="entry name" value="Class II aaRS ABD-related"/>
    <property type="match status" value="1"/>
</dbReference>
<dbReference type="InterPro" id="IPR004095">
    <property type="entry name" value="TGS"/>
</dbReference>
<dbReference type="CDD" id="cd00771">
    <property type="entry name" value="ThrRS_core"/>
    <property type="match status" value="1"/>
</dbReference>
<evidence type="ECO:0000256" key="9">
    <source>
        <dbReference type="ARBA" id="ARBA00022884"/>
    </source>
</evidence>
<dbReference type="InterPro" id="IPR012947">
    <property type="entry name" value="tRNA_SAD"/>
</dbReference>
<protein>
    <recommendedName>
        <fullName evidence="13">Threonine--tRNA ligase</fullName>
        <ecNumber evidence="13">6.1.1.3</ecNumber>
    </recommendedName>
    <alternativeName>
        <fullName evidence="13">Threonyl-tRNA synthetase</fullName>
        <shortName evidence="13">ThrRS</shortName>
    </alternativeName>
</protein>
<dbReference type="InterPro" id="IPR018163">
    <property type="entry name" value="Thr/Ala-tRNA-synth_IIc_edit"/>
</dbReference>
<keyword evidence="2 13" id="KW-0963">Cytoplasm</keyword>
<dbReference type="PROSITE" id="PS51880">
    <property type="entry name" value="TGS"/>
    <property type="match status" value="1"/>
</dbReference>
<reference evidence="16 17" key="1">
    <citation type="journal article" date="2021" name="bioRxiv">
        <title>Unique metabolic strategies in Hadean analogues reveal hints for primordial physiology.</title>
        <authorList>
            <person name="Nobu M.K."/>
            <person name="Nakai R."/>
            <person name="Tamazawa S."/>
            <person name="Mori H."/>
            <person name="Toyoda A."/>
            <person name="Ijiri A."/>
            <person name="Suzuki S."/>
            <person name="Kurokawa K."/>
            <person name="Kamagata Y."/>
            <person name="Tamaki H."/>
        </authorList>
    </citation>
    <scope>NUCLEOTIDE SEQUENCE [LARGE SCALE GENOMIC DNA]</scope>
    <source>
        <strain evidence="16">BS525</strain>
    </source>
</reference>
<dbReference type="PROSITE" id="PS50862">
    <property type="entry name" value="AA_TRNA_LIGASE_II"/>
    <property type="match status" value="1"/>
</dbReference>